<sequence>MPNDTHPFAQAENLRKEGRYPQAAQIFATLWQQQPDPRVGWRLAFCQRKQGRLDQAEAVARKALELAPGDPYIQSELGWVLYERYIKPARETGDLGRALYGARQILDLNPQGLLLKLVSQAMMKVGKDRGQWAVVEEWSARLDPADLDKEAREINGKKTMSEREVWYVQRARALLELGRYQEALETAQAGLQDFPDEFFLQRIAAQARAELGGLGEGITQFRRLLNHPRADWYVFADLAILEARAGQQDEAYRHFCTALLSTNQGVEYKLGYLMALADLAVKLNQPEVAALHVALVKAVRIEKGWKVSPEDLEAEQRVRQALAQQGSTWPDLPQDSKGLEARCRQIWKEGQTRGLTFYTGTLKEAPGQRKYTYIQPDGGGEEVFVLVRDLPRECQTKGCRVRYALEKTFDRKKNREAWRAVHVSRPKET</sequence>
<reference evidence="1 2" key="1">
    <citation type="submission" date="2023-07" db="EMBL/GenBank/DDBJ databases">
        <title>Novel species of Thermanaerothrix with wide hydrolytic capabilities.</title>
        <authorList>
            <person name="Zayulina K.S."/>
            <person name="Podosokorskaya O.A."/>
            <person name="Elcheninov A.G."/>
        </authorList>
    </citation>
    <scope>NUCLEOTIDE SEQUENCE [LARGE SCALE GENOMIC DNA]</scope>
    <source>
        <strain evidence="1 2">4228-RoL</strain>
    </source>
</reference>
<dbReference type="EMBL" id="JAUHMF010000001">
    <property type="protein sequence ID" value="MDT8898046.1"/>
    <property type="molecule type" value="Genomic_DNA"/>
</dbReference>
<dbReference type="InterPro" id="IPR011990">
    <property type="entry name" value="TPR-like_helical_dom_sf"/>
</dbReference>
<protein>
    <submittedName>
        <fullName evidence="1">Tetratricopeptide repeat protein</fullName>
    </submittedName>
</protein>
<dbReference type="InterPro" id="IPR019734">
    <property type="entry name" value="TPR_rpt"/>
</dbReference>
<dbReference type="Gene3D" id="1.25.40.10">
    <property type="entry name" value="Tetratricopeptide repeat domain"/>
    <property type="match status" value="2"/>
</dbReference>
<evidence type="ECO:0000313" key="1">
    <source>
        <dbReference type="EMBL" id="MDT8898046.1"/>
    </source>
</evidence>
<comment type="caution">
    <text evidence="1">The sequence shown here is derived from an EMBL/GenBank/DDBJ whole genome shotgun (WGS) entry which is preliminary data.</text>
</comment>
<dbReference type="Proteomes" id="UP001254165">
    <property type="component" value="Unassembled WGS sequence"/>
</dbReference>
<evidence type="ECO:0000313" key="2">
    <source>
        <dbReference type="Proteomes" id="UP001254165"/>
    </source>
</evidence>
<name>A0ABU3NMI4_9CHLR</name>
<gene>
    <name evidence="1" type="ORF">QYE77_07165</name>
</gene>
<accession>A0ABU3NMI4</accession>
<dbReference type="Pfam" id="PF14559">
    <property type="entry name" value="TPR_19"/>
    <property type="match status" value="1"/>
</dbReference>
<dbReference type="SUPFAM" id="SSF48452">
    <property type="entry name" value="TPR-like"/>
    <property type="match status" value="1"/>
</dbReference>
<dbReference type="Gene3D" id="2.40.50.140">
    <property type="entry name" value="Nucleic acid-binding proteins"/>
    <property type="match status" value="1"/>
</dbReference>
<organism evidence="1 2">
    <name type="scientific">Thermanaerothrix solaris</name>
    <dbReference type="NCBI Taxonomy" id="3058434"/>
    <lineage>
        <taxon>Bacteria</taxon>
        <taxon>Bacillati</taxon>
        <taxon>Chloroflexota</taxon>
        <taxon>Anaerolineae</taxon>
        <taxon>Anaerolineales</taxon>
        <taxon>Anaerolineaceae</taxon>
        <taxon>Thermanaerothrix</taxon>
    </lineage>
</organism>
<proteinExistence type="predicted"/>
<dbReference type="SMART" id="SM00028">
    <property type="entry name" value="TPR"/>
    <property type="match status" value="2"/>
</dbReference>
<dbReference type="RefSeq" id="WP_315624693.1">
    <property type="nucleotide sequence ID" value="NZ_JAUHMF010000001.1"/>
</dbReference>
<dbReference type="InterPro" id="IPR012340">
    <property type="entry name" value="NA-bd_OB-fold"/>
</dbReference>
<keyword evidence="2" id="KW-1185">Reference proteome</keyword>